<proteinExistence type="predicted"/>
<dbReference type="InterPro" id="IPR036515">
    <property type="entry name" value="Transposase_17_sf"/>
</dbReference>
<organism evidence="1 2">
    <name type="scientific">Novipirellula aureliae</name>
    <dbReference type="NCBI Taxonomy" id="2527966"/>
    <lineage>
        <taxon>Bacteria</taxon>
        <taxon>Pseudomonadati</taxon>
        <taxon>Planctomycetota</taxon>
        <taxon>Planctomycetia</taxon>
        <taxon>Pirellulales</taxon>
        <taxon>Pirellulaceae</taxon>
        <taxon>Novipirellula</taxon>
    </lineage>
</organism>
<dbReference type="RefSeq" id="WP_231617886.1">
    <property type="nucleotide sequence ID" value="NZ_SJPY01000013.1"/>
</dbReference>
<name>A0A5C6D9V9_9BACT</name>
<comment type="caution">
    <text evidence="1">The sequence shown here is derived from an EMBL/GenBank/DDBJ whole genome shotgun (WGS) entry which is preliminary data.</text>
</comment>
<gene>
    <name evidence="1" type="ORF">Q31b_57170</name>
</gene>
<evidence type="ECO:0000313" key="1">
    <source>
        <dbReference type="EMBL" id="TWU33660.1"/>
    </source>
</evidence>
<dbReference type="GO" id="GO:0003677">
    <property type="term" value="F:DNA binding"/>
    <property type="evidence" value="ECO:0007669"/>
    <property type="project" value="InterPro"/>
</dbReference>
<keyword evidence="2" id="KW-1185">Reference proteome</keyword>
<evidence type="ECO:0008006" key="3">
    <source>
        <dbReference type="Google" id="ProtNLM"/>
    </source>
</evidence>
<reference evidence="1 2" key="1">
    <citation type="submission" date="2019-02" db="EMBL/GenBank/DDBJ databases">
        <title>Deep-cultivation of Planctomycetes and their phenomic and genomic characterization uncovers novel biology.</title>
        <authorList>
            <person name="Wiegand S."/>
            <person name="Jogler M."/>
            <person name="Boedeker C."/>
            <person name="Pinto D."/>
            <person name="Vollmers J."/>
            <person name="Rivas-Marin E."/>
            <person name="Kohn T."/>
            <person name="Peeters S.H."/>
            <person name="Heuer A."/>
            <person name="Rast P."/>
            <person name="Oberbeckmann S."/>
            <person name="Bunk B."/>
            <person name="Jeske O."/>
            <person name="Meyerdierks A."/>
            <person name="Storesund J.E."/>
            <person name="Kallscheuer N."/>
            <person name="Luecker S."/>
            <person name="Lage O.M."/>
            <person name="Pohl T."/>
            <person name="Merkel B.J."/>
            <person name="Hornburger P."/>
            <person name="Mueller R.-W."/>
            <person name="Bruemmer F."/>
            <person name="Labrenz M."/>
            <person name="Spormann A.M."/>
            <person name="Op Den Camp H."/>
            <person name="Overmann J."/>
            <person name="Amann R."/>
            <person name="Jetten M.S.M."/>
            <person name="Mascher T."/>
            <person name="Medema M.H."/>
            <person name="Devos D.P."/>
            <person name="Kaster A.-K."/>
            <person name="Ovreas L."/>
            <person name="Rohde M."/>
            <person name="Galperin M.Y."/>
            <person name="Jogler C."/>
        </authorList>
    </citation>
    <scope>NUCLEOTIDE SEQUENCE [LARGE SCALE GENOMIC DNA]</scope>
    <source>
        <strain evidence="1 2">Q31b</strain>
    </source>
</reference>
<dbReference type="EMBL" id="SJPY01000013">
    <property type="protein sequence ID" value="TWU33660.1"/>
    <property type="molecule type" value="Genomic_DNA"/>
</dbReference>
<dbReference type="Gene3D" id="3.30.70.1290">
    <property type="entry name" value="Transposase IS200-like"/>
    <property type="match status" value="1"/>
</dbReference>
<sequence length="159" mass="18673">MSDHFHVILRLRADVVATWSDEEAARRWLMLCPHRRKPDGSPLPPSEVEIKSIAGCPMKCQEIRERLCRFSWWMRRLCQRVAMRTNREEEEIGRFFQDRFRTTRPVDEASLLECAAYVDLNLIRAAMAETLEQSKRPSDKGFLAMQLVDYLNLFVPKST</sequence>
<protein>
    <recommendedName>
        <fullName evidence="3">Transposase IS200-like domain-containing protein</fullName>
    </recommendedName>
</protein>
<accession>A0A5C6D9V9</accession>
<dbReference type="AlphaFoldDB" id="A0A5C6D9V9"/>
<dbReference type="PANTHER" id="PTHR34322:SF2">
    <property type="entry name" value="TRANSPOSASE IS200-LIKE DOMAIN-CONTAINING PROTEIN"/>
    <property type="match status" value="1"/>
</dbReference>
<dbReference type="SUPFAM" id="SSF143422">
    <property type="entry name" value="Transposase IS200-like"/>
    <property type="match status" value="1"/>
</dbReference>
<dbReference type="GO" id="GO:0004803">
    <property type="term" value="F:transposase activity"/>
    <property type="evidence" value="ECO:0007669"/>
    <property type="project" value="InterPro"/>
</dbReference>
<dbReference type="PANTHER" id="PTHR34322">
    <property type="entry name" value="TRANSPOSASE, Y1_TNP DOMAIN-CONTAINING"/>
    <property type="match status" value="1"/>
</dbReference>
<dbReference type="GO" id="GO:0006313">
    <property type="term" value="P:DNA transposition"/>
    <property type="evidence" value="ECO:0007669"/>
    <property type="project" value="InterPro"/>
</dbReference>
<evidence type="ECO:0000313" key="2">
    <source>
        <dbReference type="Proteomes" id="UP000315471"/>
    </source>
</evidence>
<dbReference type="Proteomes" id="UP000315471">
    <property type="component" value="Unassembled WGS sequence"/>
</dbReference>